<gene>
    <name evidence="1" type="ORF">EP47_08185</name>
</gene>
<sequence length="289" mass="32592">MKTSISNSKDRGPKRKLPEELISQNPGIVKSISPMPVNELLPTAMSNKVADIFEIDPSIVRGYSKTNTQVPYVNSVSGTTFVLVAVLTHYIEKYKNDSNLENDTNHIIQAFLSFTCKCGYHSLAEMQDVLNDPAVKEIFATNNITIHDLPQKALDAAIAASGEYATRITLQHRLHEHISERGPSLTHVESNDRSKPSLSFFRKCYPIVLSIYGVRENKATGPRVTEAIKKIREEQGNVPALQAAFNFMHWARQKHRHFNTTELKELIVKMRTEIQQENCNNHPKGCIII</sequence>
<dbReference type="OrthoDB" id="5638851at2"/>
<reference evidence="1 2" key="1">
    <citation type="submission" date="2014-05" db="EMBL/GenBank/DDBJ databases">
        <authorList>
            <person name="Rizzardi K."/>
            <person name="Winiecka-Krusnell J."/>
            <person name="Ramliden M."/>
            <person name="Alm E."/>
            <person name="Andersson S."/>
            <person name="Byfors S."/>
        </authorList>
    </citation>
    <scope>NUCLEOTIDE SEQUENCE [LARGE SCALE GENOMIC DNA]</scope>
    <source>
        <strain evidence="1 2">LEGN</strain>
    </source>
</reference>
<protein>
    <submittedName>
        <fullName evidence="1">Uncharacterized protein</fullName>
    </submittedName>
</protein>
<evidence type="ECO:0000313" key="1">
    <source>
        <dbReference type="EMBL" id="KGP64112.1"/>
    </source>
</evidence>
<dbReference type="AlphaFoldDB" id="A0A0A2STM2"/>
<dbReference type="EMBL" id="JNCF01000005">
    <property type="protein sequence ID" value="KGP64112.1"/>
    <property type="molecule type" value="Genomic_DNA"/>
</dbReference>
<evidence type="ECO:0000313" key="2">
    <source>
        <dbReference type="Proteomes" id="UP000054422"/>
    </source>
</evidence>
<dbReference type="Proteomes" id="UP000054422">
    <property type="component" value="Unassembled WGS sequence"/>
</dbReference>
<dbReference type="RefSeq" id="WP_035887256.1">
    <property type="nucleotide sequence ID" value="NZ_JNCF01000005.1"/>
</dbReference>
<name>A0A0A2STM2_9GAMM</name>
<keyword evidence="2" id="KW-1185">Reference proteome</keyword>
<comment type="caution">
    <text evidence="1">The sequence shown here is derived from an EMBL/GenBank/DDBJ whole genome shotgun (WGS) entry which is preliminary data.</text>
</comment>
<accession>A0A0A2STM2</accession>
<proteinExistence type="predicted"/>
<organism evidence="1 2">
    <name type="scientific">Legionella norrlandica</name>
    <dbReference type="NCBI Taxonomy" id="1498499"/>
    <lineage>
        <taxon>Bacteria</taxon>
        <taxon>Pseudomonadati</taxon>
        <taxon>Pseudomonadota</taxon>
        <taxon>Gammaproteobacteria</taxon>
        <taxon>Legionellales</taxon>
        <taxon>Legionellaceae</taxon>
        <taxon>Legionella</taxon>
    </lineage>
</organism>